<sequence length="102" mass="12057">MKSLRDEQPNINAKVRMNGRTKFSYIFAKTTKSKEHESLQISRTGLKMKENRLARNNEILHKTWQFQRIPHYNVEKHSYTKIQPPSIRFNGFSNGPLPCVLR</sequence>
<organism evidence="1 2">
    <name type="scientific">Trichinella spiralis</name>
    <name type="common">Trichina worm</name>
    <dbReference type="NCBI Taxonomy" id="6334"/>
    <lineage>
        <taxon>Eukaryota</taxon>
        <taxon>Metazoa</taxon>
        <taxon>Ecdysozoa</taxon>
        <taxon>Nematoda</taxon>
        <taxon>Enoplea</taxon>
        <taxon>Dorylaimia</taxon>
        <taxon>Trichinellida</taxon>
        <taxon>Trichinellidae</taxon>
        <taxon>Trichinella</taxon>
    </lineage>
</organism>
<reference evidence="1 2" key="1">
    <citation type="submission" date="2015-01" db="EMBL/GenBank/DDBJ databases">
        <title>Evolution of Trichinella species and genotypes.</title>
        <authorList>
            <person name="Korhonen P.K."/>
            <person name="Edoardo P."/>
            <person name="Giuseppe L.R."/>
            <person name="Gasser R.B."/>
        </authorList>
    </citation>
    <scope>NUCLEOTIDE SEQUENCE [LARGE SCALE GENOMIC DNA]</scope>
    <source>
        <strain evidence="1">ISS3</strain>
    </source>
</reference>
<dbReference type="Proteomes" id="UP000054776">
    <property type="component" value="Unassembled WGS sequence"/>
</dbReference>
<dbReference type="EMBL" id="JYDH01001057">
    <property type="protein sequence ID" value="KRY25276.1"/>
    <property type="molecule type" value="Genomic_DNA"/>
</dbReference>
<evidence type="ECO:0000313" key="2">
    <source>
        <dbReference type="Proteomes" id="UP000054776"/>
    </source>
</evidence>
<gene>
    <name evidence="1" type="ORF">T01_10529</name>
</gene>
<dbReference type="AlphaFoldDB" id="A0A0V1ALT3"/>
<comment type="caution">
    <text evidence="1">The sequence shown here is derived from an EMBL/GenBank/DDBJ whole genome shotgun (WGS) entry which is preliminary data.</text>
</comment>
<proteinExistence type="predicted"/>
<dbReference type="InParanoid" id="A0A0V1ALT3"/>
<evidence type="ECO:0000313" key="1">
    <source>
        <dbReference type="EMBL" id="KRY25276.1"/>
    </source>
</evidence>
<protein>
    <submittedName>
        <fullName evidence="1">Uncharacterized protein</fullName>
    </submittedName>
</protein>
<keyword evidence="2" id="KW-1185">Reference proteome</keyword>
<accession>A0A0V1ALT3</accession>
<name>A0A0V1ALT3_TRISP</name>
<dbReference type="OrthoDB" id="5928261at2759"/>